<evidence type="ECO:0000313" key="1">
    <source>
        <dbReference type="EMBL" id="MBA9078649.1"/>
    </source>
</evidence>
<gene>
    <name evidence="1" type="ORF">FHS90_003379</name>
</gene>
<protein>
    <submittedName>
        <fullName evidence="1">Uncharacterized protein</fullName>
    </submittedName>
</protein>
<dbReference type="Proteomes" id="UP000563094">
    <property type="component" value="Unassembled WGS sequence"/>
</dbReference>
<reference evidence="1 2" key="1">
    <citation type="submission" date="2020-08" db="EMBL/GenBank/DDBJ databases">
        <title>Genomic Encyclopedia of Type Strains, Phase IV (KMG-IV): sequencing the most valuable type-strain genomes for metagenomic binning, comparative biology and taxonomic classification.</title>
        <authorList>
            <person name="Goeker M."/>
        </authorList>
    </citation>
    <scope>NUCLEOTIDE SEQUENCE [LARGE SCALE GENOMIC DNA]</scope>
    <source>
        <strain evidence="1 2">DSM 29854</strain>
    </source>
</reference>
<accession>A0A839GPC9</accession>
<name>A0A839GPC9_9BACT</name>
<proteinExistence type="predicted"/>
<sequence>MFRLAGPIKPLRYLGILGKADFLFSGCFLKNSPKTENEIRQLTIDANLYITFIKYVLLNGACGRAGKAERASEKNLL</sequence>
<keyword evidence="2" id="KW-1185">Reference proteome</keyword>
<evidence type="ECO:0000313" key="2">
    <source>
        <dbReference type="Proteomes" id="UP000563094"/>
    </source>
</evidence>
<dbReference type="EMBL" id="JACJIQ010000014">
    <property type="protein sequence ID" value="MBA9078649.1"/>
    <property type="molecule type" value="Genomic_DNA"/>
</dbReference>
<comment type="caution">
    <text evidence="1">The sequence shown here is derived from an EMBL/GenBank/DDBJ whole genome shotgun (WGS) entry which is preliminary data.</text>
</comment>
<dbReference type="AlphaFoldDB" id="A0A839GPC9"/>
<organism evidence="1 2">
    <name type="scientific">Rufibacter quisquiliarum</name>
    <dbReference type="NCBI Taxonomy" id="1549639"/>
    <lineage>
        <taxon>Bacteria</taxon>
        <taxon>Pseudomonadati</taxon>
        <taxon>Bacteroidota</taxon>
        <taxon>Cytophagia</taxon>
        <taxon>Cytophagales</taxon>
        <taxon>Hymenobacteraceae</taxon>
        <taxon>Rufibacter</taxon>
    </lineage>
</organism>